<name>A0AAV3XFH5_9CYAN</name>
<organism evidence="1 2">
    <name type="scientific">Microseira wollei NIES-4236</name>
    <dbReference type="NCBI Taxonomy" id="2530354"/>
    <lineage>
        <taxon>Bacteria</taxon>
        <taxon>Bacillati</taxon>
        <taxon>Cyanobacteriota</taxon>
        <taxon>Cyanophyceae</taxon>
        <taxon>Oscillatoriophycideae</taxon>
        <taxon>Aerosakkonematales</taxon>
        <taxon>Aerosakkonemataceae</taxon>
        <taxon>Microseira</taxon>
    </lineage>
</organism>
<dbReference type="EMBL" id="BLAY01000084">
    <property type="protein sequence ID" value="GET40186.1"/>
    <property type="molecule type" value="Genomic_DNA"/>
</dbReference>
<comment type="caution">
    <text evidence="1">The sequence shown here is derived from an EMBL/GenBank/DDBJ whole genome shotgun (WGS) entry which is preliminary data.</text>
</comment>
<evidence type="ECO:0000313" key="2">
    <source>
        <dbReference type="Proteomes" id="UP001050975"/>
    </source>
</evidence>
<evidence type="ECO:0000313" key="1">
    <source>
        <dbReference type="EMBL" id="GET40186.1"/>
    </source>
</evidence>
<dbReference type="Proteomes" id="UP001050975">
    <property type="component" value="Unassembled WGS sequence"/>
</dbReference>
<sequence>MEIYQVRFCKRGWRSDSPLDSNPTIKRRKGGMGIVGTITDDTCKEVLRILRRFAPREARKPQKPTPTR</sequence>
<protein>
    <submittedName>
        <fullName evidence="1">Uncharacterized protein</fullName>
    </submittedName>
</protein>
<accession>A0AAV3XFH5</accession>
<keyword evidence="2" id="KW-1185">Reference proteome</keyword>
<dbReference type="AlphaFoldDB" id="A0AAV3XFH5"/>
<gene>
    <name evidence="1" type="ORF">MiSe_49940</name>
</gene>
<proteinExistence type="predicted"/>
<reference evidence="1" key="1">
    <citation type="submission" date="2019-10" db="EMBL/GenBank/DDBJ databases">
        <title>Draft genome sequece of Microseira wollei NIES-4236.</title>
        <authorList>
            <person name="Yamaguchi H."/>
            <person name="Suzuki S."/>
            <person name="Kawachi M."/>
        </authorList>
    </citation>
    <scope>NUCLEOTIDE SEQUENCE</scope>
    <source>
        <strain evidence="1">NIES-4236</strain>
    </source>
</reference>